<evidence type="ECO:0000313" key="4">
    <source>
        <dbReference type="EMBL" id="AKM53653.1"/>
    </source>
</evidence>
<dbReference type="STRING" id="315358.SERIO_v1c00490"/>
<dbReference type="Proteomes" id="UP000035661">
    <property type="component" value="Chromosome"/>
</dbReference>
<evidence type="ECO:0000256" key="1">
    <source>
        <dbReference type="PIRSR" id="PIRSR001359-1"/>
    </source>
</evidence>
<feature type="active site" description="Proton donor" evidence="1">
    <location>
        <position position="81"/>
    </location>
</feature>
<feature type="binding site" evidence="2">
    <location>
        <begin position="206"/>
        <end position="208"/>
    </location>
    <ligand>
        <name>dihydroxyacetone phosphate</name>
        <dbReference type="ChEBI" id="CHEBI:57642"/>
    </ligand>
</feature>
<dbReference type="PANTHER" id="PTHR30304:SF0">
    <property type="entry name" value="D-TAGATOSE-1,6-BISPHOSPHATE ALDOLASE SUBUNIT GATY-RELATED"/>
    <property type="match status" value="1"/>
</dbReference>
<dbReference type="NCBIfam" id="TIGR00167">
    <property type="entry name" value="cbbA"/>
    <property type="match status" value="1"/>
</dbReference>
<feature type="binding site" evidence="2">
    <location>
        <begin position="227"/>
        <end position="230"/>
    </location>
    <ligand>
        <name>dihydroxyacetone phosphate</name>
        <dbReference type="ChEBI" id="CHEBI:57642"/>
    </ligand>
</feature>
<dbReference type="PROSITE" id="PS00806">
    <property type="entry name" value="ALDOLASE_CLASS_II_2"/>
    <property type="match status" value="1"/>
</dbReference>
<dbReference type="SUPFAM" id="SSF51569">
    <property type="entry name" value="Aldolase"/>
    <property type="match status" value="1"/>
</dbReference>
<feature type="binding site" evidence="3">
    <location>
        <position position="205"/>
    </location>
    <ligand>
        <name>Zn(2+)</name>
        <dbReference type="ChEBI" id="CHEBI:29105"/>
        <label>1</label>
        <note>catalytic</note>
    </ligand>
</feature>
<sequence>MKTTMKAELRKAKEGHYAVPAFNFDNLEMLKAIIEAAEEEHSPVIIMATESAVKYMGFEYVSAIGHAAVESATVPVILHWDHGFDIELIKKAIDAQYTSVMLDASLKPIAENIAETIAVVEYAHARGVEVESEIGHVGGKEDDRNSKSAHYTTVTEAVDFANKTKIDCLAIAVGTSHGIYHGPVNLQIQRIREIAAEVDQPLVLHGSSGVPYDQLQLAVQAGICKVNIGTDLKVANANGLREWFAQNPQGYDARKFGRYAIDQTKLVAKEKMQVLNSSGKG</sequence>
<evidence type="ECO:0000256" key="2">
    <source>
        <dbReference type="PIRSR" id="PIRSR001359-2"/>
    </source>
</evidence>
<dbReference type="PATRIC" id="fig|743698.3.peg.50"/>
<feature type="binding site" evidence="2">
    <location>
        <position position="178"/>
    </location>
    <ligand>
        <name>dihydroxyacetone phosphate</name>
        <dbReference type="ChEBI" id="CHEBI:57642"/>
    </ligand>
</feature>
<protein>
    <submittedName>
        <fullName evidence="4">Tagatose 1,6-diphosphate aldolase GatY</fullName>
    </submittedName>
</protein>
<dbReference type="GO" id="GO:0008270">
    <property type="term" value="F:zinc ion binding"/>
    <property type="evidence" value="ECO:0007669"/>
    <property type="project" value="InterPro"/>
</dbReference>
<dbReference type="AlphaFoldDB" id="A0A0H3XGQ4"/>
<dbReference type="InterPro" id="IPR050246">
    <property type="entry name" value="Class_II_FBP_aldolase"/>
</dbReference>
<organism evidence="4 5">
    <name type="scientific">Spiroplasma eriocheiris</name>
    <dbReference type="NCBI Taxonomy" id="315358"/>
    <lineage>
        <taxon>Bacteria</taxon>
        <taxon>Bacillati</taxon>
        <taxon>Mycoplasmatota</taxon>
        <taxon>Mollicutes</taxon>
        <taxon>Entomoplasmatales</taxon>
        <taxon>Spiroplasmataceae</taxon>
        <taxon>Spiroplasma</taxon>
    </lineage>
</organism>
<dbReference type="RefSeq" id="WP_047790937.1">
    <property type="nucleotide sequence ID" value="NZ_CP011856.1"/>
</dbReference>
<evidence type="ECO:0000313" key="5">
    <source>
        <dbReference type="Proteomes" id="UP000035661"/>
    </source>
</evidence>
<dbReference type="KEGG" id="seri:SERIO_v1c00490"/>
<dbReference type="GO" id="GO:0005975">
    <property type="term" value="P:carbohydrate metabolic process"/>
    <property type="evidence" value="ECO:0007669"/>
    <property type="project" value="InterPro"/>
</dbReference>
<dbReference type="Pfam" id="PF01116">
    <property type="entry name" value="F_bP_aldolase"/>
    <property type="match status" value="1"/>
</dbReference>
<accession>A0A0H3XGQ4</accession>
<comment type="cofactor">
    <cofactor evidence="3">
        <name>Zn(2+)</name>
        <dbReference type="ChEBI" id="CHEBI:29105"/>
    </cofactor>
    <text evidence="3">Binds 2 Zn(2+) ions per subunit. One is catalytic and the other provides a structural contribution.</text>
</comment>
<dbReference type="InterPro" id="IPR000771">
    <property type="entry name" value="FBA_II"/>
</dbReference>
<reference evidence="5" key="2">
    <citation type="submission" date="2015-06" db="EMBL/GenBank/DDBJ databases">
        <title>Complete genome sequence of Spiroplasma eriocheiris TDA-040725-5 (DSM 21848).</title>
        <authorList>
            <person name="Lo W.-S."/>
            <person name="Kuo C.-H."/>
        </authorList>
    </citation>
    <scope>NUCLEOTIDE SEQUENCE [LARGE SCALE GENOMIC DNA]</scope>
    <source>
        <strain evidence="5">TDA-040725-5</strain>
    </source>
</reference>
<keyword evidence="5" id="KW-1185">Reference proteome</keyword>
<feature type="binding site" evidence="3">
    <location>
        <position position="82"/>
    </location>
    <ligand>
        <name>Zn(2+)</name>
        <dbReference type="ChEBI" id="CHEBI:29105"/>
        <label>1</label>
        <note>catalytic</note>
    </ligand>
</feature>
<proteinExistence type="predicted"/>
<name>A0A0H3XGQ4_9MOLU</name>
<dbReference type="PANTHER" id="PTHR30304">
    <property type="entry name" value="D-TAGATOSE-1,6-BISPHOSPHATE ALDOLASE"/>
    <property type="match status" value="1"/>
</dbReference>
<dbReference type="InterPro" id="IPR013785">
    <property type="entry name" value="Aldolase_TIM"/>
</dbReference>
<dbReference type="CDD" id="cd00947">
    <property type="entry name" value="TBP_aldolase_IIB"/>
    <property type="match status" value="1"/>
</dbReference>
<evidence type="ECO:0000256" key="3">
    <source>
        <dbReference type="PIRSR" id="PIRSR001359-3"/>
    </source>
</evidence>
<reference evidence="4 5" key="1">
    <citation type="journal article" date="2015" name="Genome Biol. Evol.">
        <title>Found and Lost: The Fates of Horizontally Acquired Genes in Arthropod-Symbiotic Spiroplasma.</title>
        <authorList>
            <person name="Lo W.S."/>
            <person name="Gasparich G.E."/>
            <person name="Kuo C.H."/>
        </authorList>
    </citation>
    <scope>NUCLEOTIDE SEQUENCE [LARGE SCALE GENOMIC DNA]</scope>
    <source>
        <strain evidence="5">TDA-040725-5</strain>
    </source>
</reference>
<dbReference type="Gene3D" id="3.20.20.70">
    <property type="entry name" value="Aldolase class I"/>
    <property type="match status" value="1"/>
</dbReference>
<dbReference type="PIRSF" id="PIRSF001359">
    <property type="entry name" value="F_bP_aldolase_II"/>
    <property type="match status" value="1"/>
</dbReference>
<feature type="binding site" evidence="3">
    <location>
        <position position="133"/>
    </location>
    <ligand>
        <name>Zn(2+)</name>
        <dbReference type="ChEBI" id="CHEBI:29105"/>
        <label>2</label>
    </ligand>
</feature>
<dbReference type="GO" id="GO:0016832">
    <property type="term" value="F:aldehyde-lyase activity"/>
    <property type="evidence" value="ECO:0007669"/>
    <property type="project" value="InterPro"/>
</dbReference>
<feature type="binding site" evidence="3">
    <location>
        <position position="103"/>
    </location>
    <ligand>
        <name>Zn(2+)</name>
        <dbReference type="ChEBI" id="CHEBI:29105"/>
        <label>2</label>
    </ligand>
</feature>
<feature type="binding site" evidence="3">
    <location>
        <position position="177"/>
    </location>
    <ligand>
        <name>Zn(2+)</name>
        <dbReference type="ChEBI" id="CHEBI:29105"/>
        <label>1</label>
        <note>catalytic</note>
    </ligand>
</feature>
<gene>
    <name evidence="4" type="primary">gatY</name>
    <name evidence="4" type="ORF">SERIO_v1c00490</name>
</gene>
<keyword evidence="3" id="KW-0479">Metal-binding</keyword>
<keyword evidence="3" id="KW-0862">Zinc</keyword>
<dbReference type="EMBL" id="CP011856">
    <property type="protein sequence ID" value="AKM53653.1"/>
    <property type="molecule type" value="Genomic_DNA"/>
</dbReference>